<dbReference type="InterPro" id="IPR027417">
    <property type="entry name" value="P-loop_NTPase"/>
</dbReference>
<protein>
    <recommendedName>
        <fullName evidence="3">P-loop containing nucleoside triphosphate hydrolase protein</fullName>
    </recommendedName>
</protein>
<dbReference type="SUPFAM" id="SSF52540">
    <property type="entry name" value="P-loop containing nucleoside triphosphate hydrolases"/>
    <property type="match status" value="1"/>
</dbReference>
<proteinExistence type="predicted"/>
<organism evidence="1 2">
    <name type="scientific">Pseudomassariella vexata</name>
    <dbReference type="NCBI Taxonomy" id="1141098"/>
    <lineage>
        <taxon>Eukaryota</taxon>
        <taxon>Fungi</taxon>
        <taxon>Dikarya</taxon>
        <taxon>Ascomycota</taxon>
        <taxon>Pezizomycotina</taxon>
        <taxon>Sordariomycetes</taxon>
        <taxon>Xylariomycetidae</taxon>
        <taxon>Amphisphaeriales</taxon>
        <taxon>Pseudomassariaceae</taxon>
        <taxon>Pseudomassariella</taxon>
    </lineage>
</organism>
<evidence type="ECO:0008006" key="3">
    <source>
        <dbReference type="Google" id="ProtNLM"/>
    </source>
</evidence>
<dbReference type="STRING" id="1141098.A0A1Y2EE33"/>
<keyword evidence="2" id="KW-1185">Reference proteome</keyword>
<gene>
    <name evidence="1" type="ORF">BCR38DRAFT_93701</name>
</gene>
<dbReference type="PANTHER" id="PTHR36978:SF4">
    <property type="entry name" value="P-LOOP CONTAINING NUCLEOSIDE TRIPHOSPHATE HYDROLASE PROTEIN"/>
    <property type="match status" value="1"/>
</dbReference>
<dbReference type="InterPro" id="IPR040632">
    <property type="entry name" value="Sulfotransfer_4"/>
</dbReference>
<dbReference type="Gene3D" id="3.40.50.300">
    <property type="entry name" value="P-loop containing nucleotide triphosphate hydrolases"/>
    <property type="match status" value="1"/>
</dbReference>
<dbReference type="GeneID" id="63781993"/>
<dbReference type="OrthoDB" id="408152at2759"/>
<sequence length="222" mass="25038">MKILVLGMPRTGTQSLADALAYLDISPVYHMREVGKNNHQALWIEALEAKFDGKGQPFNRAKFDQILDEFEALADYPAAIFPVELMAAYPEAVVILTTGANEDRWFNSMMATLWHQHTHRAADSPSAMAVLAGKYHDNCWGGDFPTLGRTAYRAHNELVREEAARTGRKFLEYGVGQGWRPLCDFLGVEVPDKPYPRTDDWMGYKKMVEEKKRKEADAGAQT</sequence>
<evidence type="ECO:0000313" key="1">
    <source>
        <dbReference type="EMBL" id="ORY69830.1"/>
    </source>
</evidence>
<dbReference type="EMBL" id="MCFJ01000002">
    <property type="protein sequence ID" value="ORY69830.1"/>
    <property type="molecule type" value="Genomic_DNA"/>
</dbReference>
<dbReference type="Pfam" id="PF17784">
    <property type="entry name" value="Sulfotransfer_4"/>
    <property type="match status" value="1"/>
</dbReference>
<name>A0A1Y2EE33_9PEZI</name>
<accession>A0A1Y2EE33</accession>
<evidence type="ECO:0000313" key="2">
    <source>
        <dbReference type="Proteomes" id="UP000193689"/>
    </source>
</evidence>
<dbReference type="AlphaFoldDB" id="A0A1Y2EE33"/>
<comment type="caution">
    <text evidence="1">The sequence shown here is derived from an EMBL/GenBank/DDBJ whole genome shotgun (WGS) entry which is preliminary data.</text>
</comment>
<reference evidence="1 2" key="1">
    <citation type="submission" date="2016-07" db="EMBL/GenBank/DDBJ databases">
        <title>Pervasive Adenine N6-methylation of Active Genes in Fungi.</title>
        <authorList>
            <consortium name="DOE Joint Genome Institute"/>
            <person name="Mondo S.J."/>
            <person name="Dannebaum R.O."/>
            <person name="Kuo R.C."/>
            <person name="Labutti K."/>
            <person name="Haridas S."/>
            <person name="Kuo A."/>
            <person name="Salamov A."/>
            <person name="Ahrendt S.R."/>
            <person name="Lipzen A."/>
            <person name="Sullivan W."/>
            <person name="Andreopoulos W.B."/>
            <person name="Clum A."/>
            <person name="Lindquist E."/>
            <person name="Daum C."/>
            <person name="Ramamoorthy G.K."/>
            <person name="Gryganskyi A."/>
            <person name="Culley D."/>
            <person name="Magnuson J.K."/>
            <person name="James T.Y."/>
            <person name="O'Malley M.A."/>
            <person name="Stajich J.E."/>
            <person name="Spatafora J.W."/>
            <person name="Visel A."/>
            <person name="Grigoriev I.V."/>
        </authorList>
    </citation>
    <scope>NUCLEOTIDE SEQUENCE [LARGE SCALE GENOMIC DNA]</scope>
    <source>
        <strain evidence="1 2">CBS 129021</strain>
    </source>
</reference>
<dbReference type="InParanoid" id="A0A1Y2EE33"/>
<dbReference type="PANTHER" id="PTHR36978">
    <property type="entry name" value="P-LOOP CONTAINING NUCLEOTIDE TRIPHOSPHATE HYDROLASE"/>
    <property type="match status" value="1"/>
</dbReference>
<dbReference type="Proteomes" id="UP000193689">
    <property type="component" value="Unassembled WGS sequence"/>
</dbReference>
<dbReference type="RefSeq" id="XP_040719780.1">
    <property type="nucleotide sequence ID" value="XM_040865781.1"/>
</dbReference>